<evidence type="ECO:0000313" key="1">
    <source>
        <dbReference type="EMBL" id="MBT1688342.1"/>
    </source>
</evidence>
<evidence type="ECO:0000313" key="2">
    <source>
        <dbReference type="Proteomes" id="UP001319180"/>
    </source>
</evidence>
<keyword evidence="2" id="KW-1185">Reference proteome</keyword>
<organism evidence="1 2">
    <name type="scientific">Dawidia soli</name>
    <dbReference type="NCBI Taxonomy" id="2782352"/>
    <lineage>
        <taxon>Bacteria</taxon>
        <taxon>Pseudomonadati</taxon>
        <taxon>Bacteroidota</taxon>
        <taxon>Cytophagia</taxon>
        <taxon>Cytophagales</taxon>
        <taxon>Chryseotaleaceae</taxon>
        <taxon>Dawidia</taxon>
    </lineage>
</organism>
<dbReference type="AlphaFoldDB" id="A0AAP2GEG1"/>
<dbReference type="EMBL" id="JAHESC010000025">
    <property type="protein sequence ID" value="MBT1688342.1"/>
    <property type="molecule type" value="Genomic_DNA"/>
</dbReference>
<protein>
    <submittedName>
        <fullName evidence="1">Uncharacterized protein</fullName>
    </submittedName>
</protein>
<dbReference type="RefSeq" id="WP_254091570.1">
    <property type="nucleotide sequence ID" value="NZ_JAHESC010000025.1"/>
</dbReference>
<gene>
    <name evidence="1" type="ORF">KK078_17355</name>
</gene>
<name>A0AAP2GEG1_9BACT</name>
<sequence length="362" mass="41942">MKSFIFKTLLYALPIALFLLVPYAVLEISGELDDFSERNIASGEILGLAYSDQARDYKLQQILYRKPEVLALGTSRIMQVRHFFFQQDVKFFNGGGVIADIGDLNCLSEEFKRANYRPAFILLSLDQNFFNANWDDMRDPCRYNRTRHATQLFTNSLKKVYTDLYDGKIDLAKLWHTSEHIGLNAIMNGNGFRYDGSYRYGKTVEKVFRGDTVSFVDVEKRIKRGINKFEWCYQVNPEAINVLQRFVMYCEKNGIALVMFFPPYPDQIYQRMVTSGKYDYLLKLDSAMQRHRLRVHNFSSLKELDATDHEAVDGFHGSEVAYLRLIRTLCGRGEHTLAKYVDKSRFGLLDAPASPVELIRKK</sequence>
<accession>A0AAP2GEG1</accession>
<comment type="caution">
    <text evidence="1">The sequence shown here is derived from an EMBL/GenBank/DDBJ whole genome shotgun (WGS) entry which is preliminary data.</text>
</comment>
<reference evidence="1 2" key="1">
    <citation type="submission" date="2021-05" db="EMBL/GenBank/DDBJ databases">
        <title>A Polyphasic approach of four new species of the genus Ohtaekwangia: Ohtaekwangia histidinii sp. nov., Ohtaekwangia cretensis sp. nov., Ohtaekwangia indiensis sp. nov., Ohtaekwangia reichenbachii sp. nov. from diverse environment.</title>
        <authorList>
            <person name="Octaviana S."/>
        </authorList>
    </citation>
    <scope>NUCLEOTIDE SEQUENCE [LARGE SCALE GENOMIC DNA]</scope>
    <source>
        <strain evidence="1 2">PWU37</strain>
    </source>
</reference>
<proteinExistence type="predicted"/>
<dbReference type="Proteomes" id="UP001319180">
    <property type="component" value="Unassembled WGS sequence"/>
</dbReference>